<feature type="binding site" evidence="5">
    <location>
        <begin position="270"/>
        <end position="274"/>
    </location>
    <ligand>
        <name>FMN</name>
        <dbReference type="ChEBI" id="CHEBI:58210"/>
    </ligand>
</feature>
<protein>
    <recommendedName>
        <fullName evidence="6">FMN hydroxy acid dehydrogenase domain-containing protein</fullName>
    </recommendedName>
</protein>
<dbReference type="PIRSF" id="PIRSF000138">
    <property type="entry name" value="Al-hdrx_acd_dh"/>
    <property type="match status" value="1"/>
</dbReference>
<dbReference type="CDD" id="cd02809">
    <property type="entry name" value="alpha_hydroxyacid_oxid_FMN"/>
    <property type="match status" value="1"/>
</dbReference>
<comment type="cofactor">
    <cofactor evidence="1">
        <name>FMN</name>
        <dbReference type="ChEBI" id="CHEBI:58210"/>
    </cofactor>
</comment>
<accession>A0A427XYZ6</accession>
<dbReference type="GO" id="GO:0010181">
    <property type="term" value="F:FMN binding"/>
    <property type="evidence" value="ECO:0007669"/>
    <property type="project" value="InterPro"/>
</dbReference>
<evidence type="ECO:0000256" key="5">
    <source>
        <dbReference type="PIRSR" id="PIRSR000138-2"/>
    </source>
</evidence>
<evidence type="ECO:0000256" key="2">
    <source>
        <dbReference type="ARBA" id="ARBA00023002"/>
    </source>
</evidence>
<feature type="binding site" evidence="5">
    <location>
        <begin position="293"/>
        <end position="294"/>
    </location>
    <ligand>
        <name>FMN</name>
        <dbReference type="ChEBI" id="CHEBI:58210"/>
    </ligand>
</feature>
<feature type="binding site" evidence="5">
    <location>
        <begin position="85"/>
        <end position="87"/>
    </location>
    <ligand>
        <name>FMN</name>
        <dbReference type="ChEBI" id="CHEBI:58210"/>
    </ligand>
</feature>
<dbReference type="PANTHER" id="PTHR10578">
    <property type="entry name" value="S -2-HYDROXY-ACID OXIDASE-RELATED"/>
    <property type="match status" value="1"/>
</dbReference>
<dbReference type="InterPro" id="IPR013785">
    <property type="entry name" value="Aldolase_TIM"/>
</dbReference>
<feature type="binding site" evidence="5">
    <location>
        <position position="262"/>
    </location>
    <ligand>
        <name>glyoxylate</name>
        <dbReference type="ChEBI" id="CHEBI:36655"/>
    </ligand>
</feature>
<proteinExistence type="inferred from homology"/>
<dbReference type="GO" id="GO:0016491">
    <property type="term" value="F:oxidoreductase activity"/>
    <property type="evidence" value="ECO:0007669"/>
    <property type="project" value="UniProtKB-KW"/>
</dbReference>
<keyword evidence="2" id="KW-0560">Oxidoreductase</keyword>
<feature type="binding site" evidence="5">
    <location>
        <position position="114"/>
    </location>
    <ligand>
        <name>FMN</name>
        <dbReference type="ChEBI" id="CHEBI:58210"/>
    </ligand>
</feature>
<dbReference type="OrthoDB" id="1925334at2759"/>
<feature type="binding site" evidence="5">
    <location>
        <position position="257"/>
    </location>
    <ligand>
        <name>FMN</name>
        <dbReference type="ChEBI" id="CHEBI:58210"/>
    </ligand>
</feature>
<dbReference type="PROSITE" id="PS51349">
    <property type="entry name" value="FMN_HYDROXY_ACID_DH_2"/>
    <property type="match status" value="1"/>
</dbReference>
<sequence>MNRQLKRDTKVVCLADLEREGSRNLSKMIGEYYNEGAMDLITLNDNKAAYDRYSLRPRLCRDVCAVDTSAAVWGAKSTIPVGFAPTAMHAMAHPDGEIATSRADSRVGVPMILSHYSNSSIEDVVATGKSGGNPYAMQLCMVNDWDTNISILRRAERAGCKAFVLTLDTPSLGRRLNEHRNNFKLPEGLSFPNMPEDVDMRNMIQDDPRMTYMSSVSWDTVRTFIAATHLEVFLKGILTAEDALKALGTGAKGIIVSTHGGRRCLSAHVDSGIRRGSDIFKALAIGADFCWVGRPAIWGLAYKGDEGVELALRLLRDELQTTMWLCGCSTVHDITRAHLGRLSSSGEFVPLQPRGKLLPELHPASRAEQISQTTFSEKNKMMELESQVARVRVAAV</sequence>
<comment type="caution">
    <text evidence="7">The sequence shown here is derived from an EMBL/GenBank/DDBJ whole genome shotgun (WGS) entry which is preliminary data.</text>
</comment>
<dbReference type="InterPro" id="IPR000262">
    <property type="entry name" value="FMN-dep_DH"/>
</dbReference>
<feature type="binding site" evidence="5">
    <location>
        <position position="166"/>
    </location>
    <ligand>
        <name>FMN</name>
        <dbReference type="ChEBI" id="CHEBI:58210"/>
    </ligand>
</feature>
<gene>
    <name evidence="7" type="ORF">EHS25_005341</name>
</gene>
<evidence type="ECO:0000313" key="8">
    <source>
        <dbReference type="Proteomes" id="UP000279259"/>
    </source>
</evidence>
<evidence type="ECO:0000256" key="1">
    <source>
        <dbReference type="ARBA" id="ARBA00001917"/>
    </source>
</evidence>
<evidence type="ECO:0000256" key="3">
    <source>
        <dbReference type="ARBA" id="ARBA00024042"/>
    </source>
</evidence>
<keyword evidence="5" id="KW-0285">Flavoprotein</keyword>
<dbReference type="InterPro" id="IPR037396">
    <property type="entry name" value="FMN_HAD"/>
</dbReference>
<feature type="active site" description="Proton acceptor" evidence="4">
    <location>
        <position position="259"/>
    </location>
</feature>
<reference evidence="7 8" key="1">
    <citation type="submission" date="2018-11" db="EMBL/GenBank/DDBJ databases">
        <title>Genome sequence of Saitozyma podzolica DSM 27192.</title>
        <authorList>
            <person name="Aliyu H."/>
            <person name="Gorte O."/>
            <person name="Ochsenreither K."/>
        </authorList>
    </citation>
    <scope>NUCLEOTIDE SEQUENCE [LARGE SCALE GENOMIC DNA]</scope>
    <source>
        <strain evidence="7 8">DSM 27192</strain>
    </source>
</reference>
<feature type="binding site" evidence="5">
    <location>
        <position position="235"/>
    </location>
    <ligand>
        <name>FMN</name>
        <dbReference type="ChEBI" id="CHEBI:58210"/>
    </ligand>
</feature>
<evidence type="ECO:0000256" key="4">
    <source>
        <dbReference type="PIRSR" id="PIRSR000138-1"/>
    </source>
</evidence>
<name>A0A427XYZ6_9TREE</name>
<dbReference type="EMBL" id="RSCD01000022">
    <property type="protein sequence ID" value="RSH84096.1"/>
    <property type="molecule type" value="Genomic_DNA"/>
</dbReference>
<keyword evidence="8" id="KW-1185">Reference proteome</keyword>
<dbReference type="Pfam" id="PF01070">
    <property type="entry name" value="FMN_dh"/>
    <property type="match status" value="2"/>
</dbReference>
<dbReference type="InterPro" id="IPR012133">
    <property type="entry name" value="Alpha-hydoxy_acid_DH_FMN"/>
</dbReference>
<dbReference type="STRING" id="1890683.A0A427XYZ6"/>
<feature type="binding site" evidence="5">
    <location>
        <position position="259"/>
    </location>
    <ligand>
        <name>glyoxylate</name>
        <dbReference type="ChEBI" id="CHEBI:36655"/>
    </ligand>
</feature>
<evidence type="ECO:0000259" key="6">
    <source>
        <dbReference type="PROSITE" id="PS51349"/>
    </source>
</evidence>
<organism evidence="7 8">
    <name type="scientific">Saitozyma podzolica</name>
    <dbReference type="NCBI Taxonomy" id="1890683"/>
    <lineage>
        <taxon>Eukaryota</taxon>
        <taxon>Fungi</taxon>
        <taxon>Dikarya</taxon>
        <taxon>Basidiomycota</taxon>
        <taxon>Agaricomycotina</taxon>
        <taxon>Tremellomycetes</taxon>
        <taxon>Tremellales</taxon>
        <taxon>Trimorphomycetaceae</taxon>
        <taxon>Saitozyma</taxon>
    </lineage>
</organism>
<feature type="binding site" evidence="5">
    <location>
        <position position="32"/>
    </location>
    <ligand>
        <name>glyoxylate</name>
        <dbReference type="ChEBI" id="CHEBI:36655"/>
    </ligand>
</feature>
<dbReference type="AlphaFoldDB" id="A0A427XYZ6"/>
<evidence type="ECO:0000313" key="7">
    <source>
        <dbReference type="EMBL" id="RSH84096.1"/>
    </source>
</evidence>
<dbReference type="Proteomes" id="UP000279259">
    <property type="component" value="Unassembled WGS sequence"/>
</dbReference>
<dbReference type="Gene3D" id="3.20.20.70">
    <property type="entry name" value="Aldolase class I"/>
    <property type="match status" value="1"/>
</dbReference>
<dbReference type="PANTHER" id="PTHR10578:SF149">
    <property type="entry name" value="2-HYDROXYACID OXIDASE 2"/>
    <property type="match status" value="1"/>
</dbReference>
<dbReference type="SUPFAM" id="SSF51395">
    <property type="entry name" value="FMN-linked oxidoreductases"/>
    <property type="match status" value="1"/>
</dbReference>
<keyword evidence="5" id="KW-0288">FMN</keyword>
<feature type="binding site" evidence="5">
    <location>
        <position position="138"/>
    </location>
    <ligand>
        <name>FMN</name>
        <dbReference type="ChEBI" id="CHEBI:58210"/>
    </ligand>
</feature>
<feature type="domain" description="FMN hydroxy acid dehydrogenase" evidence="6">
    <location>
        <begin position="6"/>
        <end position="344"/>
    </location>
</feature>
<comment type="similarity">
    <text evidence="3">Belongs to the FMN-dependent alpha-hydroxy acid dehydrogenase family.</text>
</comment>
<feature type="binding site" evidence="5">
    <location>
        <position position="175"/>
    </location>
    <ligand>
        <name>glyoxylate</name>
        <dbReference type="ChEBI" id="CHEBI:36655"/>
    </ligand>
</feature>